<reference evidence="9" key="1">
    <citation type="journal article" date="2020" name="mSystems">
        <title>Genome- and Community-Level Interaction Insights into Carbon Utilization and Element Cycling Functions of Hydrothermarchaeota in Hydrothermal Sediment.</title>
        <authorList>
            <person name="Zhou Z."/>
            <person name="Liu Y."/>
            <person name="Xu W."/>
            <person name="Pan J."/>
            <person name="Luo Z.H."/>
            <person name="Li M."/>
        </authorList>
    </citation>
    <scope>NUCLEOTIDE SEQUENCE [LARGE SCALE GENOMIC DNA]</scope>
    <source>
        <strain evidence="9">SpSt-488</strain>
    </source>
</reference>
<comment type="similarity">
    <text evidence="1">Belongs to the asparaginase 1 family.</text>
</comment>
<dbReference type="CDD" id="cd08963">
    <property type="entry name" value="L-asparaginase_I"/>
    <property type="match status" value="1"/>
</dbReference>
<dbReference type="SMART" id="SM00870">
    <property type="entry name" value="Asparaginase"/>
    <property type="match status" value="1"/>
</dbReference>
<dbReference type="PROSITE" id="PS51732">
    <property type="entry name" value="ASN_GLN_ASE_3"/>
    <property type="match status" value="1"/>
</dbReference>
<dbReference type="InterPro" id="IPR027473">
    <property type="entry name" value="L-asparaginase_C"/>
</dbReference>
<evidence type="ECO:0000256" key="5">
    <source>
        <dbReference type="PROSITE-ProRule" id="PRU10099"/>
    </source>
</evidence>
<feature type="domain" description="L-asparaginase N-terminal" evidence="7">
    <location>
        <begin position="18"/>
        <end position="222"/>
    </location>
</feature>
<evidence type="ECO:0000256" key="4">
    <source>
        <dbReference type="PIRSR" id="PIRSR001220-2"/>
    </source>
</evidence>
<comment type="caution">
    <text evidence="9">The sequence shown here is derived from an EMBL/GenBank/DDBJ whole genome shotgun (WGS) entry which is preliminary data.</text>
</comment>
<dbReference type="PRINTS" id="PR00139">
    <property type="entry name" value="ASNGLNASE"/>
</dbReference>
<protein>
    <recommendedName>
        <fullName evidence="2">asparaginase</fullName>
        <ecNumber evidence="2">3.5.1.1</ecNumber>
    </recommendedName>
</protein>
<dbReference type="Gene3D" id="3.40.50.1170">
    <property type="entry name" value="L-asparaginase, N-terminal domain"/>
    <property type="match status" value="1"/>
</dbReference>
<dbReference type="PANTHER" id="PTHR11707">
    <property type="entry name" value="L-ASPARAGINASE"/>
    <property type="match status" value="1"/>
</dbReference>
<feature type="active site" evidence="6">
    <location>
        <position position="115"/>
    </location>
</feature>
<dbReference type="PIRSF" id="PIRSF001220">
    <property type="entry name" value="L-ASNase_gatD"/>
    <property type="match status" value="1"/>
</dbReference>
<dbReference type="EC" id="3.5.1.1" evidence="2"/>
<dbReference type="InterPro" id="IPR040919">
    <property type="entry name" value="Asparaginase_C"/>
</dbReference>
<dbReference type="InterPro" id="IPR006034">
    <property type="entry name" value="Asparaginase/glutaminase-like"/>
</dbReference>
<dbReference type="PROSITE" id="PS00917">
    <property type="entry name" value="ASN_GLN_ASE_2"/>
    <property type="match status" value="1"/>
</dbReference>
<dbReference type="Pfam" id="PF17763">
    <property type="entry name" value="Asparaginase_C"/>
    <property type="match status" value="1"/>
</dbReference>
<evidence type="ECO:0000256" key="2">
    <source>
        <dbReference type="ARBA" id="ARBA00012920"/>
    </source>
</evidence>
<dbReference type="PANTHER" id="PTHR11707:SF28">
    <property type="entry name" value="60 KDA LYSOPHOSPHOLIPASE"/>
    <property type="match status" value="1"/>
</dbReference>
<feature type="domain" description="Asparaginase/glutaminase C-terminal" evidence="8">
    <location>
        <begin position="244"/>
        <end position="353"/>
    </location>
</feature>
<dbReference type="InterPro" id="IPR037152">
    <property type="entry name" value="L-asparaginase_N_sf"/>
</dbReference>
<dbReference type="AlphaFoldDB" id="A0A7C4CDM5"/>
<evidence type="ECO:0000256" key="6">
    <source>
        <dbReference type="PROSITE-ProRule" id="PRU10100"/>
    </source>
</evidence>
<organism evidence="9">
    <name type="scientific">candidate division WOR-3 bacterium</name>
    <dbReference type="NCBI Taxonomy" id="2052148"/>
    <lineage>
        <taxon>Bacteria</taxon>
        <taxon>Bacteria division WOR-3</taxon>
    </lineage>
</organism>
<accession>A0A7C4CDM5</accession>
<evidence type="ECO:0000313" key="9">
    <source>
        <dbReference type="EMBL" id="HGK28308.1"/>
    </source>
</evidence>
<dbReference type="SFLD" id="SFLDS00057">
    <property type="entry name" value="Glutaminase/Asparaginase"/>
    <property type="match status" value="1"/>
</dbReference>
<dbReference type="GO" id="GO:0004067">
    <property type="term" value="F:asparaginase activity"/>
    <property type="evidence" value="ECO:0007669"/>
    <property type="project" value="UniProtKB-UniRule"/>
</dbReference>
<dbReference type="EMBL" id="DSUT01000102">
    <property type="protein sequence ID" value="HGK28308.1"/>
    <property type="molecule type" value="Genomic_DNA"/>
</dbReference>
<dbReference type="InterPro" id="IPR027475">
    <property type="entry name" value="Asparaginase/glutaminase_AS2"/>
</dbReference>
<feature type="binding site" evidence="4">
    <location>
        <position position="84"/>
    </location>
    <ligand>
        <name>substrate</name>
    </ligand>
</feature>
<dbReference type="Gene3D" id="3.40.50.40">
    <property type="match status" value="1"/>
</dbReference>
<feature type="binding site" evidence="4">
    <location>
        <begin position="115"/>
        <end position="116"/>
    </location>
    <ligand>
        <name>substrate</name>
    </ligand>
</feature>
<dbReference type="InterPro" id="IPR027474">
    <property type="entry name" value="L-asparaginase_N"/>
</dbReference>
<dbReference type="InterPro" id="IPR020827">
    <property type="entry name" value="Asparaginase/glutaminase_AS1"/>
</dbReference>
<gene>
    <name evidence="9" type="ORF">ENS41_05065</name>
</gene>
<dbReference type="InterPro" id="IPR036152">
    <property type="entry name" value="Asp/glu_Ase-like_sf"/>
</dbReference>
<sequence length="395" mass="42076">MSEKIEHVYDRENRGEGVLVIYTGGTIGTMHSRPLDPTSPLTVVSWQEFRRRTSSLSARLADGSPNPRYIGFNVDGCSLTPVDSCNIGPDYWVEIARVIHDSYEHYDGFVVLHGTDTMVYTASALSFMLEGLDKPVVLTGAQLSHLANVRNDALQNLLTALMIASPASSGLPVVPEVSIFFHEVLLRGNRSRKVTSSGLAAFASPDYPPLATAGETIVVDRRVIRPAGTGGLRLRSRLDPNVISVIFFPGIQESSILETLLSTPTLRGVVLMTYGAGNAPDDERVLGPIAAAVKRGVVAVAVTQCTGGRVELGRYEASARLLEVGVLSGHDMTPEAALVKLMVLLGDENLSPADVLNLVGQDLAGELSVQPAAGRGFLTSASRPALEGRHGQISA</sequence>
<evidence type="ECO:0000256" key="3">
    <source>
        <dbReference type="ARBA" id="ARBA00022801"/>
    </source>
</evidence>
<dbReference type="PIRSF" id="PIRSF500176">
    <property type="entry name" value="L_ASNase"/>
    <property type="match status" value="1"/>
</dbReference>
<dbReference type="GO" id="GO:0009066">
    <property type="term" value="P:aspartate family amino acid metabolic process"/>
    <property type="evidence" value="ECO:0007669"/>
    <property type="project" value="UniProtKB-ARBA"/>
</dbReference>
<feature type="active site" evidence="5">
    <location>
        <position position="26"/>
    </location>
</feature>
<dbReference type="SUPFAM" id="SSF53774">
    <property type="entry name" value="Glutaminase/Asparaginase"/>
    <property type="match status" value="1"/>
</dbReference>
<dbReference type="Pfam" id="PF00710">
    <property type="entry name" value="Asparaginase"/>
    <property type="match status" value="1"/>
</dbReference>
<name>A0A7C4CDM5_UNCW3</name>
<evidence type="ECO:0000259" key="7">
    <source>
        <dbReference type="Pfam" id="PF00710"/>
    </source>
</evidence>
<evidence type="ECO:0000256" key="1">
    <source>
        <dbReference type="ARBA" id="ARBA00010518"/>
    </source>
</evidence>
<dbReference type="InterPro" id="IPR041725">
    <property type="entry name" value="L-asparaginase_I"/>
</dbReference>
<keyword evidence="3" id="KW-0378">Hydrolase</keyword>
<dbReference type="FunFam" id="3.40.50.40:FF:000001">
    <property type="entry name" value="L-asparaginase 1"/>
    <property type="match status" value="1"/>
</dbReference>
<dbReference type="PROSITE" id="PS00144">
    <property type="entry name" value="ASN_GLN_ASE_1"/>
    <property type="match status" value="1"/>
</dbReference>
<evidence type="ECO:0000259" key="8">
    <source>
        <dbReference type="Pfam" id="PF17763"/>
    </source>
</evidence>
<proteinExistence type="inferred from homology"/>